<organism evidence="1 2">
    <name type="scientific">Rhabdonatronobacter sediminivivens</name>
    <dbReference type="NCBI Taxonomy" id="2743469"/>
    <lineage>
        <taxon>Bacteria</taxon>
        <taxon>Pseudomonadati</taxon>
        <taxon>Pseudomonadota</taxon>
        <taxon>Alphaproteobacteria</taxon>
        <taxon>Rhodobacterales</taxon>
        <taxon>Paracoccaceae</taxon>
        <taxon>Rhabdonatronobacter</taxon>
    </lineage>
</organism>
<dbReference type="AlphaFoldDB" id="A0A7Z0I0S5"/>
<sequence length="504" mass="52564">MAGVAPAAAEAPLSAIDWLSDNLAASAPFHLGAPQDGPGVSPGVTDEPILVTPLGTGSDQAIGLFPAERVGLPHEFWGLTPAPELAARVRALSTDTLPAAQRAIYRILLAEFSPPVASDPAPEGNLLLARIDKLVDFGALDQALQLIESGAEVTPELWSRWFDIALLLGVEDRACASVLAPKGDLSPNYAGRTFCLMQGGDWAAAMLSLQTAETLGGITPTDATLLRRFLDAEDAEMQMSRPIPTVSTPLQWRILEAIGEPVYTQSLPLAFAHADLRGTAGWRAQLDAAERLTRAGALEPNRLLGLYTEARAAASGGIWDRVRAVNALEAALTAGDDTRIGDALIRLWPLVQAAELEIAFASIFASRLAPVPLAGTARQIAFEMALLAPEDALSPDTPLPDDTRAPFLAALALGTPLPAAAANTPAEAVAEALADPPPVPAALAARIAQGHKGDTALVALERLAEGAAGDLRALTEALATLRALGLEGVTRRAAIELLILNRTG</sequence>
<dbReference type="RefSeq" id="WP_179906589.1">
    <property type="nucleotide sequence ID" value="NZ_JACBXS010000025.1"/>
</dbReference>
<evidence type="ECO:0000313" key="2">
    <source>
        <dbReference type="Proteomes" id="UP000529417"/>
    </source>
</evidence>
<dbReference type="EMBL" id="JACBXS010000025">
    <property type="protein sequence ID" value="NYS25788.1"/>
    <property type="molecule type" value="Genomic_DNA"/>
</dbReference>
<evidence type="ECO:0000313" key="1">
    <source>
        <dbReference type="EMBL" id="NYS25788.1"/>
    </source>
</evidence>
<keyword evidence="2" id="KW-1185">Reference proteome</keyword>
<reference evidence="1 2" key="1">
    <citation type="journal article" date="2000" name="Arch. Microbiol.">
        <title>Rhodobaca bogoriensis gen. nov. and sp. nov., an alkaliphilic purple nonsulfur bacterium from African Rift Valley soda lakes.</title>
        <authorList>
            <person name="Milford A.D."/>
            <person name="Achenbach L.A."/>
            <person name="Jung D.O."/>
            <person name="Madigan M.T."/>
        </authorList>
    </citation>
    <scope>NUCLEOTIDE SEQUENCE [LARGE SCALE GENOMIC DNA]</scope>
    <source>
        <strain evidence="1 2">2376</strain>
    </source>
</reference>
<name>A0A7Z0I0S5_9RHOB</name>
<gene>
    <name evidence="1" type="ORF">HUK65_12370</name>
</gene>
<protein>
    <submittedName>
        <fullName evidence="1">Uncharacterized protein</fullName>
    </submittedName>
</protein>
<accession>A0A7Z0I0S5</accession>
<comment type="caution">
    <text evidence="1">The sequence shown here is derived from an EMBL/GenBank/DDBJ whole genome shotgun (WGS) entry which is preliminary data.</text>
</comment>
<proteinExistence type="predicted"/>
<dbReference type="Proteomes" id="UP000529417">
    <property type="component" value="Unassembled WGS sequence"/>
</dbReference>